<name>A0A067KDF0_JATCU</name>
<evidence type="ECO:0000256" key="1">
    <source>
        <dbReference type="SAM" id="MobiDB-lite"/>
    </source>
</evidence>
<feature type="region of interest" description="Disordered" evidence="1">
    <location>
        <begin position="88"/>
        <end position="108"/>
    </location>
</feature>
<dbReference type="EMBL" id="KK914726">
    <property type="protein sequence ID" value="KDP29879.1"/>
    <property type="molecule type" value="Genomic_DNA"/>
</dbReference>
<proteinExistence type="predicted"/>
<evidence type="ECO:0000313" key="2">
    <source>
        <dbReference type="EMBL" id="KDP29879.1"/>
    </source>
</evidence>
<dbReference type="AlphaFoldDB" id="A0A067KDF0"/>
<gene>
    <name evidence="2" type="ORF">JCGZ_18454</name>
</gene>
<organism evidence="2 3">
    <name type="scientific">Jatropha curcas</name>
    <name type="common">Barbados nut</name>
    <dbReference type="NCBI Taxonomy" id="180498"/>
    <lineage>
        <taxon>Eukaryota</taxon>
        <taxon>Viridiplantae</taxon>
        <taxon>Streptophyta</taxon>
        <taxon>Embryophyta</taxon>
        <taxon>Tracheophyta</taxon>
        <taxon>Spermatophyta</taxon>
        <taxon>Magnoliopsida</taxon>
        <taxon>eudicotyledons</taxon>
        <taxon>Gunneridae</taxon>
        <taxon>Pentapetalae</taxon>
        <taxon>rosids</taxon>
        <taxon>fabids</taxon>
        <taxon>Malpighiales</taxon>
        <taxon>Euphorbiaceae</taxon>
        <taxon>Crotonoideae</taxon>
        <taxon>Jatropheae</taxon>
        <taxon>Jatropha</taxon>
    </lineage>
</organism>
<reference evidence="2 3" key="1">
    <citation type="journal article" date="2014" name="PLoS ONE">
        <title>Global Analysis of Gene Expression Profiles in Physic Nut (Jatropha curcas L.) Seedlings Exposed to Salt Stress.</title>
        <authorList>
            <person name="Zhang L."/>
            <person name="Zhang C."/>
            <person name="Wu P."/>
            <person name="Chen Y."/>
            <person name="Li M."/>
            <person name="Jiang H."/>
            <person name="Wu G."/>
        </authorList>
    </citation>
    <scope>NUCLEOTIDE SEQUENCE [LARGE SCALE GENOMIC DNA]</scope>
    <source>
        <strain evidence="3">cv. GZQX0401</strain>
        <tissue evidence="2">Young leaves</tissue>
    </source>
</reference>
<keyword evidence="3" id="KW-1185">Reference proteome</keyword>
<sequence length="108" mass="11820">MRMFKYYMISPVMSILRTDTGVGDARGRRENVRIVDVSSDIDEGELLDGSKMAKVAEVMKRKVVAESSEKEVPLVVPDTQSTEAGIVAGATHSELPPLSSTSEPPRKR</sequence>
<evidence type="ECO:0000313" key="3">
    <source>
        <dbReference type="Proteomes" id="UP000027138"/>
    </source>
</evidence>
<accession>A0A067KDF0</accession>
<dbReference type="Proteomes" id="UP000027138">
    <property type="component" value="Unassembled WGS sequence"/>
</dbReference>
<protein>
    <submittedName>
        <fullName evidence="2">Uncharacterized protein</fullName>
    </submittedName>
</protein>
<feature type="compositionally biased region" description="Low complexity" evidence="1">
    <location>
        <begin position="93"/>
        <end position="108"/>
    </location>
</feature>